<dbReference type="Proteomes" id="UP000182858">
    <property type="component" value="Chromosome I"/>
</dbReference>
<keyword evidence="3 6" id="KW-0812">Transmembrane</keyword>
<evidence type="ECO:0000256" key="6">
    <source>
        <dbReference type="SAM" id="Phobius"/>
    </source>
</evidence>
<proteinExistence type="predicted"/>
<organism evidence="9 11">
    <name type="scientific">Pseudomonas extremaustralis</name>
    <dbReference type="NCBI Taxonomy" id="359110"/>
    <lineage>
        <taxon>Bacteria</taxon>
        <taxon>Pseudomonadati</taxon>
        <taxon>Pseudomonadota</taxon>
        <taxon>Gammaproteobacteria</taxon>
        <taxon>Pseudomonadales</taxon>
        <taxon>Pseudomonadaceae</taxon>
        <taxon>Pseudomonas</taxon>
    </lineage>
</organism>
<evidence type="ECO:0000259" key="7">
    <source>
        <dbReference type="Pfam" id="PF02706"/>
    </source>
</evidence>
<dbReference type="AlphaFoldDB" id="A0A5C5Q7B2"/>
<evidence type="ECO:0000256" key="5">
    <source>
        <dbReference type="ARBA" id="ARBA00023136"/>
    </source>
</evidence>
<sequence>MSISTNSKPRPTDDEIDLIPLLQALWSSKKTIIATTVAGAIVSFTISAMSPEQWTASNYITKSSLYSLYKEVKEKGASPSLNMPPLEAELYSSIQNDVFYTAMGVMAANAITLRETVPKTGKNESVLYIASATAATEALARAQLKAALDTANAQAIALNLPSLSTSNSVRAFNLLDEAKITSSKNTKKMALLGGFLGLILGSFFVIGKFLIRQYKHTHRS</sequence>
<keyword evidence="4 6" id="KW-1133">Transmembrane helix</keyword>
<keyword evidence="10" id="KW-1185">Reference proteome</keyword>
<feature type="transmembrane region" description="Helical" evidence="6">
    <location>
        <begin position="189"/>
        <end position="211"/>
    </location>
</feature>
<dbReference type="Pfam" id="PF02706">
    <property type="entry name" value="Wzz"/>
    <property type="match status" value="1"/>
</dbReference>
<dbReference type="GeneID" id="78554333"/>
<dbReference type="InterPro" id="IPR050445">
    <property type="entry name" value="Bact_polysacc_biosynth/exp"/>
</dbReference>
<dbReference type="EMBL" id="VFET01000026">
    <property type="protein sequence ID" value="TWS01585.1"/>
    <property type="molecule type" value="Genomic_DNA"/>
</dbReference>
<accession>A0A5C5Q7B2</accession>
<dbReference type="EMBL" id="LT629689">
    <property type="protein sequence ID" value="SDF41707.1"/>
    <property type="molecule type" value="Genomic_DNA"/>
</dbReference>
<name>A0A5C5Q7B2_9PSED</name>
<dbReference type="OrthoDB" id="7027793at2"/>
<keyword evidence="2" id="KW-1003">Cell membrane</keyword>
<comment type="subcellular location">
    <subcellularLocation>
        <location evidence="1">Cell membrane</location>
        <topology evidence="1">Multi-pass membrane protein</topology>
    </subcellularLocation>
</comment>
<dbReference type="Proteomes" id="UP000317951">
    <property type="component" value="Unassembled WGS sequence"/>
</dbReference>
<evidence type="ECO:0000256" key="2">
    <source>
        <dbReference type="ARBA" id="ARBA00022475"/>
    </source>
</evidence>
<evidence type="ECO:0000256" key="4">
    <source>
        <dbReference type="ARBA" id="ARBA00022989"/>
    </source>
</evidence>
<dbReference type="PANTHER" id="PTHR32309:SF13">
    <property type="entry name" value="FERRIC ENTEROBACTIN TRANSPORT PROTEIN FEPE"/>
    <property type="match status" value="1"/>
</dbReference>
<dbReference type="RefSeq" id="WP_010566482.1">
    <property type="nucleotide sequence ID" value="NZ_LT629689.1"/>
</dbReference>
<keyword evidence="5 6" id="KW-0472">Membrane</keyword>
<dbReference type="GO" id="GO:0005886">
    <property type="term" value="C:plasma membrane"/>
    <property type="evidence" value="ECO:0007669"/>
    <property type="project" value="UniProtKB-SubCell"/>
</dbReference>
<dbReference type="PANTHER" id="PTHR32309">
    <property type="entry name" value="TYROSINE-PROTEIN KINASE"/>
    <property type="match status" value="1"/>
</dbReference>
<reference evidence="8 10" key="1">
    <citation type="submission" date="2016-10" db="EMBL/GenBank/DDBJ databases">
        <authorList>
            <person name="Varghese N."/>
            <person name="Submissions S."/>
        </authorList>
    </citation>
    <scope>NUCLEOTIDE SEQUENCE [LARGE SCALE GENOMIC DNA]</scope>
    <source>
        <strain evidence="8 10">DSM 17835</strain>
    </source>
</reference>
<gene>
    <name evidence="9" type="ORF">FIV36_24355</name>
    <name evidence="8" type="ORF">SAMN05216591_2901</name>
</gene>
<evidence type="ECO:0000256" key="3">
    <source>
        <dbReference type="ARBA" id="ARBA00022692"/>
    </source>
</evidence>
<reference evidence="9 11" key="2">
    <citation type="submission" date="2019-06" db="EMBL/GenBank/DDBJ databases">
        <title>Pseudomonas bimorpha sp. nov. isolated from bovine raw milk and skim milk concentrate.</title>
        <authorList>
            <person name="Hofmann K."/>
            <person name="Huptas C."/>
            <person name="Doll E."/>
            <person name="Scherer S."/>
            <person name="Wenning M."/>
        </authorList>
    </citation>
    <scope>NUCLEOTIDE SEQUENCE [LARGE SCALE GENOMIC DNA]</scope>
    <source>
        <strain evidence="9 11">DSM 17835</strain>
    </source>
</reference>
<evidence type="ECO:0000313" key="10">
    <source>
        <dbReference type="Proteomes" id="UP000182858"/>
    </source>
</evidence>
<protein>
    <submittedName>
        <fullName evidence="8">Chain length determinant protein</fullName>
    </submittedName>
</protein>
<evidence type="ECO:0000313" key="8">
    <source>
        <dbReference type="EMBL" id="SDF41707.1"/>
    </source>
</evidence>
<dbReference type="InterPro" id="IPR003856">
    <property type="entry name" value="LPS_length_determ_N"/>
</dbReference>
<dbReference type="GO" id="GO:0004713">
    <property type="term" value="F:protein tyrosine kinase activity"/>
    <property type="evidence" value="ECO:0007669"/>
    <property type="project" value="TreeGrafter"/>
</dbReference>
<evidence type="ECO:0000313" key="11">
    <source>
        <dbReference type="Proteomes" id="UP000317951"/>
    </source>
</evidence>
<feature type="domain" description="Polysaccharide chain length determinant N-terminal" evidence="7">
    <location>
        <begin position="14"/>
        <end position="65"/>
    </location>
</feature>
<evidence type="ECO:0000313" key="9">
    <source>
        <dbReference type="EMBL" id="TWS01585.1"/>
    </source>
</evidence>
<evidence type="ECO:0000256" key="1">
    <source>
        <dbReference type="ARBA" id="ARBA00004651"/>
    </source>
</evidence>